<evidence type="ECO:0000313" key="1">
    <source>
        <dbReference type="EMBL" id="KAF1760478.1"/>
    </source>
</evidence>
<organism evidence="1 2">
    <name type="scientific">Caenorhabditis remanei</name>
    <name type="common">Caenorhabditis vulgaris</name>
    <dbReference type="NCBI Taxonomy" id="31234"/>
    <lineage>
        <taxon>Eukaryota</taxon>
        <taxon>Metazoa</taxon>
        <taxon>Ecdysozoa</taxon>
        <taxon>Nematoda</taxon>
        <taxon>Chromadorea</taxon>
        <taxon>Rhabditida</taxon>
        <taxon>Rhabditina</taxon>
        <taxon>Rhabditomorpha</taxon>
        <taxon>Rhabditoidea</taxon>
        <taxon>Rhabditidae</taxon>
        <taxon>Peloderinae</taxon>
        <taxon>Caenorhabditis</taxon>
    </lineage>
</organism>
<dbReference type="RefSeq" id="XP_053586579.1">
    <property type="nucleotide sequence ID" value="XM_053727002.1"/>
</dbReference>
<evidence type="ECO:0000313" key="2">
    <source>
        <dbReference type="Proteomes" id="UP000483820"/>
    </source>
</evidence>
<dbReference type="Proteomes" id="UP000483820">
    <property type="component" value="Chromosome III"/>
</dbReference>
<proteinExistence type="predicted"/>
<protein>
    <submittedName>
        <fullName evidence="1">Uncharacterized protein</fullName>
    </submittedName>
</protein>
<name>A0A6A5GYC4_CAERE</name>
<gene>
    <name evidence="1" type="ORF">GCK72_008727</name>
</gene>
<dbReference type="AlphaFoldDB" id="A0A6A5GYC4"/>
<dbReference type="GeneID" id="78774733"/>
<accession>A0A6A5GYC4</accession>
<sequence>MIEFRFINIDDIINKIREGIPDGVLTIRSEETIEGPDGLSHRIKYYISREDGTIAEFLVENNKYLYIKMRDNTDIALSTFITKTKTMI</sequence>
<comment type="caution">
    <text evidence="1">The sequence shown here is derived from an EMBL/GenBank/DDBJ whole genome shotgun (WGS) entry which is preliminary data.</text>
</comment>
<dbReference type="EMBL" id="WUAV01000003">
    <property type="protein sequence ID" value="KAF1760478.1"/>
    <property type="molecule type" value="Genomic_DNA"/>
</dbReference>
<dbReference type="CTD" id="78774733"/>
<dbReference type="KEGG" id="crq:GCK72_008727"/>
<reference evidence="1 2" key="1">
    <citation type="submission" date="2019-12" db="EMBL/GenBank/DDBJ databases">
        <title>Chromosome-level assembly of the Caenorhabditis remanei genome.</title>
        <authorList>
            <person name="Teterina A.A."/>
            <person name="Willis J.H."/>
            <person name="Phillips P.C."/>
        </authorList>
    </citation>
    <scope>NUCLEOTIDE SEQUENCE [LARGE SCALE GENOMIC DNA]</scope>
    <source>
        <strain evidence="1 2">PX506</strain>
        <tissue evidence="1">Whole organism</tissue>
    </source>
</reference>